<gene>
    <name evidence="3" type="primary">LOC104967740</name>
</gene>
<dbReference type="KEGG" id="ncc:104967740"/>
<sequence>ICELVNKQCARMEAEDIIWKADIYCAAEIDGVWERGQICSDVESDNIAEVLRCDHGNKVKIHISDLRPLRPSLTGALALECSLTDIRPAGGRTTWTATACDLISFHLAGASAMVNIK</sequence>
<evidence type="ECO:0000313" key="2">
    <source>
        <dbReference type="Proteomes" id="UP000504611"/>
    </source>
</evidence>
<dbReference type="PROSITE" id="PS50304">
    <property type="entry name" value="TUDOR"/>
    <property type="match status" value="1"/>
</dbReference>
<keyword evidence="2" id="KW-1185">Reference proteome</keyword>
<dbReference type="PANTHER" id="PTHR16442">
    <property type="entry name" value="RING FINGER PROTEIN 17"/>
    <property type="match status" value="1"/>
</dbReference>
<reference evidence="3" key="1">
    <citation type="submission" date="2025-08" db="UniProtKB">
        <authorList>
            <consortium name="RefSeq"/>
        </authorList>
    </citation>
    <scope>IDENTIFICATION</scope>
    <source>
        <tissue evidence="3">Muscle</tissue>
    </source>
</reference>
<evidence type="ECO:0000259" key="1">
    <source>
        <dbReference type="PROSITE" id="PS50304"/>
    </source>
</evidence>
<dbReference type="Pfam" id="PF00567">
    <property type="entry name" value="TUDOR"/>
    <property type="match status" value="1"/>
</dbReference>
<accession>A0A6I9Q5Z2</accession>
<feature type="non-terminal residue" evidence="3">
    <location>
        <position position="117"/>
    </location>
</feature>
<protein>
    <submittedName>
        <fullName evidence="3">RING finger protein 17-like</fullName>
    </submittedName>
</protein>
<organism evidence="2 3">
    <name type="scientific">Notothenia coriiceps</name>
    <name type="common">black rockcod</name>
    <dbReference type="NCBI Taxonomy" id="8208"/>
    <lineage>
        <taxon>Eukaryota</taxon>
        <taxon>Metazoa</taxon>
        <taxon>Chordata</taxon>
        <taxon>Craniata</taxon>
        <taxon>Vertebrata</taxon>
        <taxon>Euteleostomi</taxon>
        <taxon>Actinopterygii</taxon>
        <taxon>Neopterygii</taxon>
        <taxon>Teleostei</taxon>
        <taxon>Neoteleostei</taxon>
        <taxon>Acanthomorphata</taxon>
        <taxon>Eupercaria</taxon>
        <taxon>Perciformes</taxon>
        <taxon>Notothenioidei</taxon>
        <taxon>Nototheniidae</taxon>
        <taxon>Notothenia</taxon>
    </lineage>
</organism>
<dbReference type="PANTHER" id="PTHR16442:SF1">
    <property type="entry name" value="RING FINGER PROTEIN 17"/>
    <property type="match status" value="1"/>
</dbReference>
<dbReference type="OrthoDB" id="8947915at2759"/>
<feature type="non-terminal residue" evidence="3">
    <location>
        <position position="1"/>
    </location>
</feature>
<proteinExistence type="predicted"/>
<dbReference type="Gene3D" id="2.30.30.140">
    <property type="match status" value="1"/>
</dbReference>
<dbReference type="AlphaFoldDB" id="A0A6I9Q5Z2"/>
<dbReference type="RefSeq" id="XP_010795562.1">
    <property type="nucleotide sequence ID" value="XM_010797260.1"/>
</dbReference>
<dbReference type="Proteomes" id="UP000504611">
    <property type="component" value="Unplaced"/>
</dbReference>
<dbReference type="SUPFAM" id="SSF63748">
    <property type="entry name" value="Tudor/PWWP/MBT"/>
    <property type="match status" value="1"/>
</dbReference>
<name>A0A6I9Q5Z2_9TELE</name>
<feature type="domain" description="Tudor" evidence="1">
    <location>
        <begin position="18"/>
        <end position="76"/>
    </location>
</feature>
<dbReference type="GeneID" id="104967740"/>
<dbReference type="InterPro" id="IPR002999">
    <property type="entry name" value="Tudor"/>
</dbReference>
<evidence type="ECO:0000313" key="3">
    <source>
        <dbReference type="RefSeq" id="XP_010795562.1"/>
    </source>
</evidence>